<sequence length="374" mass="40651">ATSVSGKSRQCYGIGEFKYRLGNECDFYGEFQLAQAMKADGVDFNAVLMTNYYSPATESDKSANPADNFGVEQAYVEMKGVDIAPQALFWMGKRRDRDDVHIVDTFFTNMSGVGAGIENIDVGFGKFGVAGYKNDSPANYIDGQHITTVGGNNGVGRLHAQLYDIPVNPDGKLRLVATYSKGDSQGGIKGQSGYGFNVEHVQDKFFGGGNHIWLQYAEGSTDINQGISDNGSHGSDYKTWRIVESPSWQVGSFGGQAIAMYQHNEAPSSAGGKSNFYSIGGRGSWGLTKNLKWLTEIGYSSLKPDGGKNENVTKVTVGPALSTGPDFWKRPELRLYVTYADYNKAAAQDTANNYNFPANKTSAVSYGAQLEIWF</sequence>
<dbReference type="EMBL" id="JAJLJH010000024">
    <property type="protein sequence ID" value="MCK9689768.1"/>
    <property type="molecule type" value="Genomic_DNA"/>
</dbReference>
<organism evidence="10 11">
    <name type="scientific">Scleromatobacter humisilvae</name>
    <dbReference type="NCBI Taxonomy" id="2897159"/>
    <lineage>
        <taxon>Bacteria</taxon>
        <taxon>Pseudomonadati</taxon>
        <taxon>Pseudomonadota</taxon>
        <taxon>Betaproteobacteria</taxon>
        <taxon>Burkholderiales</taxon>
        <taxon>Sphaerotilaceae</taxon>
        <taxon>Scleromatobacter</taxon>
    </lineage>
</organism>
<evidence type="ECO:0000313" key="10">
    <source>
        <dbReference type="EMBL" id="MCK9689768.1"/>
    </source>
</evidence>
<keyword evidence="8" id="KW-0472">Membrane</keyword>
<evidence type="ECO:0000256" key="7">
    <source>
        <dbReference type="ARBA" id="ARBA00023114"/>
    </source>
</evidence>
<dbReference type="Gene3D" id="2.40.170.10">
    <property type="entry name" value="Porin, LamB type"/>
    <property type="match status" value="1"/>
</dbReference>
<comment type="similarity">
    <text evidence="2">Belongs to the porin LamB (TC 1.B.3) family.</text>
</comment>
<dbReference type="Pfam" id="PF02264">
    <property type="entry name" value="LamB"/>
    <property type="match status" value="1"/>
</dbReference>
<dbReference type="InterPro" id="IPR036998">
    <property type="entry name" value="Porin_LamB_sf"/>
</dbReference>
<keyword evidence="6" id="KW-0406">Ion transport</keyword>
<dbReference type="GO" id="GO:0015144">
    <property type="term" value="F:carbohydrate transmembrane transporter activity"/>
    <property type="evidence" value="ECO:0007669"/>
    <property type="project" value="TreeGrafter"/>
</dbReference>
<evidence type="ECO:0000313" key="11">
    <source>
        <dbReference type="Proteomes" id="UP001139353"/>
    </source>
</evidence>
<dbReference type="SUPFAM" id="SSF56935">
    <property type="entry name" value="Porins"/>
    <property type="match status" value="1"/>
</dbReference>
<reference evidence="10" key="1">
    <citation type="submission" date="2021-11" db="EMBL/GenBank/DDBJ databases">
        <title>BS-T2-15 a new species belonging to the Comamonadaceae family isolated from the soil of a French oak forest.</title>
        <authorList>
            <person name="Mieszkin S."/>
            <person name="Alain K."/>
        </authorList>
    </citation>
    <scope>NUCLEOTIDE SEQUENCE</scope>
    <source>
        <strain evidence="10">BS-T2-15</strain>
    </source>
</reference>
<feature type="non-terminal residue" evidence="10">
    <location>
        <position position="1"/>
    </location>
</feature>
<evidence type="ECO:0000256" key="4">
    <source>
        <dbReference type="ARBA" id="ARBA00022452"/>
    </source>
</evidence>
<proteinExistence type="inferred from homology"/>
<evidence type="ECO:0000256" key="5">
    <source>
        <dbReference type="ARBA" id="ARBA00022692"/>
    </source>
</evidence>
<dbReference type="PANTHER" id="PTHR38762">
    <property type="entry name" value="CRYPTIC OUTER MEMBRANE PORIN BGLH-RELATED"/>
    <property type="match status" value="1"/>
</dbReference>
<evidence type="ECO:0000256" key="8">
    <source>
        <dbReference type="ARBA" id="ARBA00023136"/>
    </source>
</evidence>
<comment type="subcellular location">
    <subcellularLocation>
        <location evidence="1">Cell outer membrane</location>
        <topology evidence="1">Multi-pass membrane protein</topology>
    </subcellularLocation>
</comment>
<keyword evidence="3" id="KW-0813">Transport</keyword>
<protein>
    <submittedName>
        <fullName evidence="10">Carbohydrate porin</fullName>
    </submittedName>
</protein>
<gene>
    <name evidence="10" type="ORF">LPC04_28995</name>
</gene>
<evidence type="ECO:0000256" key="3">
    <source>
        <dbReference type="ARBA" id="ARBA00022448"/>
    </source>
</evidence>
<evidence type="ECO:0000256" key="1">
    <source>
        <dbReference type="ARBA" id="ARBA00004571"/>
    </source>
</evidence>
<keyword evidence="9" id="KW-0998">Cell outer membrane</keyword>
<accession>A0A9X1YP41</accession>
<dbReference type="InterPro" id="IPR003192">
    <property type="entry name" value="Porin_LamB"/>
</dbReference>
<dbReference type="RefSeq" id="WP_275685821.1">
    <property type="nucleotide sequence ID" value="NZ_JAJLJH010000024.1"/>
</dbReference>
<dbReference type="AlphaFoldDB" id="A0A9X1YP41"/>
<dbReference type="GO" id="GO:0046930">
    <property type="term" value="C:pore complex"/>
    <property type="evidence" value="ECO:0007669"/>
    <property type="project" value="UniProtKB-KW"/>
</dbReference>
<dbReference type="PANTHER" id="PTHR38762:SF1">
    <property type="entry name" value="CRYPTIC OUTER MEMBRANE PORIN BGLH-RELATED"/>
    <property type="match status" value="1"/>
</dbReference>
<dbReference type="Proteomes" id="UP001139353">
    <property type="component" value="Unassembled WGS sequence"/>
</dbReference>
<evidence type="ECO:0000256" key="9">
    <source>
        <dbReference type="ARBA" id="ARBA00023237"/>
    </source>
</evidence>
<evidence type="ECO:0000256" key="2">
    <source>
        <dbReference type="ARBA" id="ARBA00007055"/>
    </source>
</evidence>
<keyword evidence="11" id="KW-1185">Reference proteome</keyword>
<dbReference type="GO" id="GO:0009279">
    <property type="term" value="C:cell outer membrane"/>
    <property type="evidence" value="ECO:0007669"/>
    <property type="project" value="UniProtKB-SubCell"/>
</dbReference>
<evidence type="ECO:0000256" key="6">
    <source>
        <dbReference type="ARBA" id="ARBA00023065"/>
    </source>
</evidence>
<comment type="caution">
    <text evidence="10">The sequence shown here is derived from an EMBL/GenBank/DDBJ whole genome shotgun (WGS) entry which is preliminary data.</text>
</comment>
<dbReference type="InterPro" id="IPR050286">
    <property type="entry name" value="G_neg_Bact_CarbUptk_Porin"/>
</dbReference>
<name>A0A9X1YP41_9BURK</name>
<dbReference type="GO" id="GO:0006811">
    <property type="term" value="P:monoatomic ion transport"/>
    <property type="evidence" value="ECO:0007669"/>
    <property type="project" value="UniProtKB-KW"/>
</dbReference>
<dbReference type="GO" id="GO:0015288">
    <property type="term" value="F:porin activity"/>
    <property type="evidence" value="ECO:0007669"/>
    <property type="project" value="UniProtKB-KW"/>
</dbReference>
<keyword evidence="4" id="KW-1134">Transmembrane beta strand</keyword>
<keyword evidence="5" id="KW-0812">Transmembrane</keyword>
<dbReference type="GO" id="GO:0015774">
    <property type="term" value="P:polysaccharide transport"/>
    <property type="evidence" value="ECO:0007669"/>
    <property type="project" value="TreeGrafter"/>
</dbReference>
<keyword evidence="7" id="KW-0626">Porin</keyword>